<keyword evidence="3" id="KW-1185">Reference proteome</keyword>
<feature type="region of interest" description="Disordered" evidence="1">
    <location>
        <begin position="1"/>
        <end position="24"/>
    </location>
</feature>
<name>E0S2X7_BUTPB</name>
<reference evidence="2 3" key="1">
    <citation type="journal article" date="2010" name="PLoS ONE">
        <title>The glycobiome of the rumen bacterium Butyrivibrio proteoclasticus B316(T) highlights adaptation to a polysaccharide-rich environment.</title>
        <authorList>
            <person name="Kelly W.J."/>
            <person name="Leahy S.C."/>
            <person name="Altermann E."/>
            <person name="Yeoman C.J."/>
            <person name="Dunne J.C."/>
            <person name="Kong Z."/>
            <person name="Pacheco D.M."/>
            <person name="Li D."/>
            <person name="Noel S.J."/>
            <person name="Moon C.D."/>
            <person name="Cookson A.L."/>
            <person name="Attwood G.T."/>
        </authorList>
    </citation>
    <scope>NUCLEOTIDE SEQUENCE [LARGE SCALE GENOMIC DNA]</scope>
    <source>
        <strain evidence="3">ATCC 51982 / DSM 14932 / B316</strain>
    </source>
</reference>
<evidence type="ECO:0000256" key="1">
    <source>
        <dbReference type="SAM" id="MobiDB-lite"/>
    </source>
</evidence>
<dbReference type="AlphaFoldDB" id="E0S2X7"/>
<gene>
    <name evidence="2" type="ordered locus">bpr_III071</name>
</gene>
<evidence type="ECO:0000313" key="2">
    <source>
        <dbReference type="EMBL" id="ADL35759.1"/>
    </source>
</evidence>
<dbReference type="HOGENOM" id="CLU_2895473_0_0_9"/>
<protein>
    <submittedName>
        <fullName evidence="2">Uncharacterized protein</fullName>
    </submittedName>
</protein>
<proteinExistence type="predicted"/>
<dbReference type="KEGG" id="bpb:bpr_III071"/>
<dbReference type="RefSeq" id="WP_013282411.1">
    <property type="nucleotide sequence ID" value="NC_014388.1"/>
</dbReference>
<dbReference type="Proteomes" id="UP000001299">
    <property type="component" value="Chromosome 2"/>
</dbReference>
<organism evidence="2 3">
    <name type="scientific">Butyrivibrio proteoclasticus (strain ATCC 51982 / DSM 14932 / B316)</name>
    <name type="common">Clostridium proteoclasticum</name>
    <dbReference type="NCBI Taxonomy" id="515622"/>
    <lineage>
        <taxon>Bacteria</taxon>
        <taxon>Bacillati</taxon>
        <taxon>Bacillota</taxon>
        <taxon>Clostridia</taxon>
        <taxon>Lachnospirales</taxon>
        <taxon>Lachnospiraceae</taxon>
        <taxon>Butyrivibrio</taxon>
    </lineage>
</organism>
<evidence type="ECO:0000313" key="3">
    <source>
        <dbReference type="Proteomes" id="UP000001299"/>
    </source>
</evidence>
<sequence>MENLKNILRNESKNSELGDTTTKTNSVALEKTLESIGALSAVSNIRKSSLFLLKQCAFSSMT</sequence>
<dbReference type="STRING" id="515622.bpr_III071"/>
<accession>E0S2X7</accession>
<dbReference type="EMBL" id="CP001811">
    <property type="protein sequence ID" value="ADL35759.1"/>
    <property type="molecule type" value="Genomic_DNA"/>
</dbReference>